<dbReference type="InterPro" id="IPR014720">
    <property type="entry name" value="dsRBD_dom"/>
</dbReference>
<dbReference type="FunFam" id="1.10.1520.10:FF:000001">
    <property type="entry name" value="Ribonuclease 3"/>
    <property type="match status" value="1"/>
</dbReference>
<dbReference type="AlphaFoldDB" id="A0A165YVX2"/>
<dbReference type="GO" id="GO:0003725">
    <property type="term" value="F:double-stranded RNA binding"/>
    <property type="evidence" value="ECO:0007669"/>
    <property type="project" value="TreeGrafter"/>
</dbReference>
<comment type="similarity">
    <text evidence="2">Belongs to the ribonuclease III family.</text>
</comment>
<dbReference type="Pfam" id="PF14622">
    <property type="entry name" value="Ribonucleas_3_3"/>
    <property type="match status" value="1"/>
</dbReference>
<evidence type="ECO:0000256" key="1">
    <source>
        <dbReference type="ARBA" id="ARBA00000109"/>
    </source>
</evidence>
<dbReference type="SMART" id="SM00535">
    <property type="entry name" value="RIBOc"/>
    <property type="match status" value="1"/>
</dbReference>
<dbReference type="CDD" id="cd00593">
    <property type="entry name" value="RIBOc"/>
    <property type="match status" value="1"/>
</dbReference>
<dbReference type="PROSITE" id="PS50137">
    <property type="entry name" value="DS_RBD"/>
    <property type="match status" value="1"/>
</dbReference>
<name>A0A165YVX2_METOA</name>
<accession>A0A165YVX2</accession>
<evidence type="ECO:0000313" key="11">
    <source>
        <dbReference type="Proteomes" id="UP000077428"/>
    </source>
</evidence>
<dbReference type="HAMAP" id="MF_00104">
    <property type="entry name" value="RNase_III"/>
    <property type="match status" value="1"/>
</dbReference>
<feature type="domain" description="RNase III" evidence="9">
    <location>
        <begin position="1"/>
        <end position="127"/>
    </location>
</feature>
<dbReference type="GO" id="GO:0010468">
    <property type="term" value="P:regulation of gene expression"/>
    <property type="evidence" value="ECO:0007669"/>
    <property type="project" value="TreeGrafter"/>
</dbReference>
<keyword evidence="4" id="KW-0540">Nuclease</keyword>
<dbReference type="SUPFAM" id="SSF54768">
    <property type="entry name" value="dsRNA-binding domain-like"/>
    <property type="match status" value="1"/>
</dbReference>
<evidence type="ECO:0000313" key="10">
    <source>
        <dbReference type="EMBL" id="KZX09932.1"/>
    </source>
</evidence>
<dbReference type="STRING" id="66851.MBORA_19940"/>
<keyword evidence="6 10" id="KW-0378">Hydrolase</keyword>
<dbReference type="EC" id="3.1.26.3" evidence="3"/>
<dbReference type="Gene3D" id="1.10.1520.10">
    <property type="entry name" value="Ribonuclease III domain"/>
    <property type="match status" value="1"/>
</dbReference>
<comment type="caution">
    <text evidence="10">The sequence shown here is derived from an EMBL/GenBank/DDBJ whole genome shotgun (WGS) entry which is preliminary data.</text>
</comment>
<dbReference type="OrthoDB" id="106853at2157"/>
<evidence type="ECO:0000256" key="4">
    <source>
        <dbReference type="ARBA" id="ARBA00022722"/>
    </source>
</evidence>
<keyword evidence="11" id="KW-1185">Reference proteome</keyword>
<proteinExistence type="inferred from homology"/>
<evidence type="ECO:0000256" key="6">
    <source>
        <dbReference type="ARBA" id="ARBA00022801"/>
    </source>
</evidence>
<dbReference type="GO" id="GO:0006364">
    <property type="term" value="P:rRNA processing"/>
    <property type="evidence" value="ECO:0007669"/>
    <property type="project" value="InterPro"/>
</dbReference>
<dbReference type="GO" id="GO:0004525">
    <property type="term" value="F:ribonuclease III activity"/>
    <property type="evidence" value="ECO:0007669"/>
    <property type="project" value="UniProtKB-EC"/>
</dbReference>
<dbReference type="InterPro" id="IPR036389">
    <property type="entry name" value="RNase_III_sf"/>
</dbReference>
<evidence type="ECO:0000259" key="9">
    <source>
        <dbReference type="PROSITE" id="PS50142"/>
    </source>
</evidence>
<dbReference type="PROSITE" id="PS50142">
    <property type="entry name" value="RNASE_3_2"/>
    <property type="match status" value="1"/>
</dbReference>
<keyword evidence="7" id="KW-0694">RNA-binding</keyword>
<dbReference type="PROSITE" id="PS00517">
    <property type="entry name" value="RNASE_3_1"/>
    <property type="match status" value="1"/>
</dbReference>
<dbReference type="RefSeq" id="WP_042692729.1">
    <property type="nucleotide sequence ID" value="NZ_CABMAB010000012.1"/>
</dbReference>
<sequence length="226" mass="25927">MNLFEKFGIVTENEHLYEIAFTHGSYSSDNNLKYSYERLEFLGDAVLSLIVSEYLYNKYPDCEEGSLTKLRANFVCQSALIFYSHELNLRDYIRISSDNIYLTENEILSVTADIFESFLGAIFLDQGIEFAKDFVSKTIFKYIDEGRVFFFDYKSLIKEYGDSCELRVSYEILDEIGFPHDKTFTMAILIDGKQMGIGKGKNKKEAEQAAAKEAISKLNIGVLNEK</sequence>
<dbReference type="InterPro" id="IPR000999">
    <property type="entry name" value="RNase_III_dom"/>
</dbReference>
<dbReference type="PATRIC" id="fig|66851.6.peg.2187"/>
<dbReference type="SMART" id="SM00358">
    <property type="entry name" value="DSRM"/>
    <property type="match status" value="1"/>
</dbReference>
<evidence type="ECO:0000259" key="8">
    <source>
        <dbReference type="PROSITE" id="PS50137"/>
    </source>
</evidence>
<dbReference type="PANTHER" id="PTHR11207">
    <property type="entry name" value="RIBONUCLEASE III"/>
    <property type="match status" value="1"/>
</dbReference>
<dbReference type="Pfam" id="PF00035">
    <property type="entry name" value="dsrm"/>
    <property type="match status" value="1"/>
</dbReference>
<protein>
    <recommendedName>
        <fullName evidence="3">ribonuclease III</fullName>
        <ecNumber evidence="3">3.1.26.3</ecNumber>
    </recommendedName>
</protein>
<dbReference type="InterPro" id="IPR011907">
    <property type="entry name" value="RNase_III"/>
</dbReference>
<comment type="catalytic activity">
    <reaction evidence="1">
        <text>Endonucleolytic cleavage to 5'-phosphomonoester.</text>
        <dbReference type="EC" id="3.1.26.3"/>
    </reaction>
</comment>
<dbReference type="Gene3D" id="3.30.160.20">
    <property type="match status" value="1"/>
</dbReference>
<dbReference type="SUPFAM" id="SSF69065">
    <property type="entry name" value="RNase III domain-like"/>
    <property type="match status" value="1"/>
</dbReference>
<reference evidence="11" key="1">
    <citation type="journal article" date="2016" name="Genome Announc.">
        <title>Draft Genome Sequences of Methanobrevibacter curvatus DSM11111, Methanobrevibacter cuticularis DSM11139, Methanobrevibacter filiformis DSM11501, and Methanobrevibacter oralis DSM7256.</title>
        <authorList>
            <person name="Poehlein A."/>
            <person name="Seedorf H."/>
        </authorList>
    </citation>
    <scope>NUCLEOTIDE SEQUENCE [LARGE SCALE GENOMIC DNA]</scope>
    <source>
        <strain evidence="11">DSM 7256 / JCM 30027 / ZR</strain>
    </source>
</reference>
<dbReference type="PANTHER" id="PTHR11207:SF0">
    <property type="entry name" value="RIBONUCLEASE 3"/>
    <property type="match status" value="1"/>
</dbReference>
<gene>
    <name evidence="10" type="primary">rnc</name>
    <name evidence="10" type="ORF">MBORA_19940</name>
</gene>
<dbReference type="NCBIfam" id="TIGR02191">
    <property type="entry name" value="RNaseIII"/>
    <property type="match status" value="1"/>
</dbReference>
<keyword evidence="5" id="KW-0255">Endonuclease</keyword>
<organism evidence="10 11">
    <name type="scientific">Methanobrevibacter oralis</name>
    <dbReference type="NCBI Taxonomy" id="66851"/>
    <lineage>
        <taxon>Archaea</taxon>
        <taxon>Methanobacteriati</taxon>
        <taxon>Methanobacteriota</taxon>
        <taxon>Methanomada group</taxon>
        <taxon>Methanobacteria</taxon>
        <taxon>Methanobacteriales</taxon>
        <taxon>Methanobacteriaceae</taxon>
        <taxon>Methanobrevibacter</taxon>
    </lineage>
</organism>
<evidence type="ECO:0000256" key="5">
    <source>
        <dbReference type="ARBA" id="ARBA00022759"/>
    </source>
</evidence>
<dbReference type="Proteomes" id="UP000077428">
    <property type="component" value="Unassembled WGS sequence"/>
</dbReference>
<dbReference type="EMBL" id="LWMU01000136">
    <property type="protein sequence ID" value="KZX09932.1"/>
    <property type="molecule type" value="Genomic_DNA"/>
</dbReference>
<feature type="domain" description="DRBM" evidence="8">
    <location>
        <begin position="152"/>
        <end position="220"/>
    </location>
</feature>
<evidence type="ECO:0000256" key="7">
    <source>
        <dbReference type="ARBA" id="ARBA00022884"/>
    </source>
</evidence>
<evidence type="ECO:0000256" key="2">
    <source>
        <dbReference type="ARBA" id="ARBA00010183"/>
    </source>
</evidence>
<evidence type="ECO:0000256" key="3">
    <source>
        <dbReference type="ARBA" id="ARBA00012177"/>
    </source>
</evidence>